<keyword evidence="4" id="KW-0677">Repeat</keyword>
<evidence type="ECO:0000256" key="5">
    <source>
        <dbReference type="ARBA" id="ARBA00022982"/>
    </source>
</evidence>
<dbReference type="PROSITE" id="PS51318">
    <property type="entry name" value="TAT"/>
    <property type="match status" value="1"/>
</dbReference>
<dbReference type="PROSITE" id="PS00198">
    <property type="entry name" value="4FE4S_FER_1"/>
    <property type="match status" value="1"/>
</dbReference>
<evidence type="ECO:0000256" key="3">
    <source>
        <dbReference type="ARBA" id="ARBA00022723"/>
    </source>
</evidence>
<keyword evidence="8" id="KW-0472">Membrane</keyword>
<evidence type="ECO:0000259" key="9">
    <source>
        <dbReference type="PROSITE" id="PS51379"/>
    </source>
</evidence>
<dbReference type="InterPro" id="IPR017900">
    <property type="entry name" value="4Fe4S_Fe_S_CS"/>
</dbReference>
<dbReference type="InterPro" id="IPR050954">
    <property type="entry name" value="ET_IronSulfur_Cluster-Binding"/>
</dbReference>
<sequence>MTKTGQKASRPPEVAEKGGVSRRQFLAGVGGLGVGALLGGSLVALALPDSVYAVPASQGYLLVDTKKCGGCESCMLTCSLVHTGKENLALSRIQVAKSALAGFPQDSAQYQCRQCPYPECVEACPTGAMHADEATGVRTVDEGKCIGCQRCISACPFTPSRVQWNFEERHAQKCDLCKNTPYWNREGGPGGTQACVAVCPMKAISFTAELPVQSDEGYEENMRNIHWSNLSFPIDDAGKVSAETYMRAKAAKPAGEDASTDSGKMA</sequence>
<keyword evidence="2" id="KW-0004">4Fe-4S</keyword>
<dbReference type="SUPFAM" id="SSF54862">
    <property type="entry name" value="4Fe-4S ferredoxins"/>
    <property type="match status" value="1"/>
</dbReference>
<evidence type="ECO:0000256" key="8">
    <source>
        <dbReference type="SAM" id="Phobius"/>
    </source>
</evidence>
<dbReference type="InterPro" id="IPR019546">
    <property type="entry name" value="TAT_signal_bac_arc"/>
</dbReference>
<reference evidence="10 11" key="1">
    <citation type="submission" date="2020-08" db="EMBL/GenBank/DDBJ databases">
        <authorList>
            <person name="Liu C."/>
            <person name="Sun Q."/>
        </authorList>
    </citation>
    <scope>NUCLEOTIDE SEQUENCE [LARGE SCALE GENOMIC DNA]</scope>
    <source>
        <strain evidence="10 11">N22</strain>
    </source>
</reference>
<proteinExistence type="predicted"/>
<dbReference type="NCBIfam" id="TIGR01409">
    <property type="entry name" value="TAT_signal_seq"/>
    <property type="match status" value="1"/>
</dbReference>
<dbReference type="PANTHER" id="PTHR43177">
    <property type="entry name" value="PROTEIN NRFC"/>
    <property type="match status" value="1"/>
</dbReference>
<gene>
    <name evidence="10" type="ORF">H7313_12895</name>
</gene>
<evidence type="ECO:0000313" key="11">
    <source>
        <dbReference type="Proteomes" id="UP000587396"/>
    </source>
</evidence>
<dbReference type="AlphaFoldDB" id="A0A842JM43"/>
<dbReference type="Pfam" id="PF13247">
    <property type="entry name" value="Fer4_11"/>
    <property type="match status" value="1"/>
</dbReference>
<keyword evidence="8" id="KW-0812">Transmembrane</keyword>
<keyword evidence="6" id="KW-0408">Iron</keyword>
<keyword evidence="1" id="KW-0813">Transport</keyword>
<dbReference type="RefSeq" id="WP_185905969.1">
    <property type="nucleotide sequence ID" value="NZ_JACMSE010000011.1"/>
</dbReference>
<feature type="transmembrane region" description="Helical" evidence="8">
    <location>
        <begin position="25"/>
        <end position="47"/>
    </location>
</feature>
<protein>
    <submittedName>
        <fullName evidence="10">4Fe-4S dicluster domain-containing protein</fullName>
    </submittedName>
</protein>
<dbReference type="InterPro" id="IPR017896">
    <property type="entry name" value="4Fe4S_Fe-S-bd"/>
</dbReference>
<comment type="caution">
    <text evidence="10">The sequence shown here is derived from an EMBL/GenBank/DDBJ whole genome shotgun (WGS) entry which is preliminary data.</text>
</comment>
<feature type="domain" description="4Fe-4S ferredoxin-type" evidence="9">
    <location>
        <begin position="102"/>
        <end position="134"/>
    </location>
</feature>
<keyword evidence="5" id="KW-0249">Electron transport</keyword>
<dbReference type="Proteomes" id="UP000587396">
    <property type="component" value="Unassembled WGS sequence"/>
</dbReference>
<dbReference type="Gene3D" id="3.30.70.20">
    <property type="match status" value="2"/>
</dbReference>
<evidence type="ECO:0000256" key="6">
    <source>
        <dbReference type="ARBA" id="ARBA00023004"/>
    </source>
</evidence>
<dbReference type="GO" id="GO:0046872">
    <property type="term" value="F:metal ion binding"/>
    <property type="evidence" value="ECO:0007669"/>
    <property type="project" value="UniProtKB-KW"/>
</dbReference>
<keyword evidence="7" id="KW-0411">Iron-sulfur</keyword>
<dbReference type="CDD" id="cd10550">
    <property type="entry name" value="DMSOR_beta_like"/>
    <property type="match status" value="1"/>
</dbReference>
<accession>A0A842JM43</accession>
<feature type="domain" description="4Fe-4S ferredoxin-type" evidence="9">
    <location>
        <begin position="136"/>
        <end position="165"/>
    </location>
</feature>
<evidence type="ECO:0000256" key="1">
    <source>
        <dbReference type="ARBA" id="ARBA00022448"/>
    </source>
</evidence>
<organism evidence="10 11">
    <name type="scientific">Gordonibacter massiliensis</name>
    <name type="common">ex Traore et al. 2017</name>
    <dbReference type="NCBI Taxonomy" id="1841863"/>
    <lineage>
        <taxon>Bacteria</taxon>
        <taxon>Bacillati</taxon>
        <taxon>Actinomycetota</taxon>
        <taxon>Coriobacteriia</taxon>
        <taxon>Eggerthellales</taxon>
        <taxon>Eggerthellaceae</taxon>
        <taxon>Gordonibacter</taxon>
    </lineage>
</organism>
<keyword evidence="3" id="KW-0479">Metal-binding</keyword>
<name>A0A842JM43_9ACTN</name>
<keyword evidence="8" id="KW-1133">Transmembrane helix</keyword>
<evidence type="ECO:0000256" key="4">
    <source>
        <dbReference type="ARBA" id="ARBA00022737"/>
    </source>
</evidence>
<evidence type="ECO:0000313" key="10">
    <source>
        <dbReference type="EMBL" id="MBC2890229.1"/>
    </source>
</evidence>
<dbReference type="EMBL" id="JACMSE010000011">
    <property type="protein sequence ID" value="MBC2890229.1"/>
    <property type="molecule type" value="Genomic_DNA"/>
</dbReference>
<dbReference type="InterPro" id="IPR006311">
    <property type="entry name" value="TAT_signal"/>
</dbReference>
<evidence type="ECO:0000256" key="2">
    <source>
        <dbReference type="ARBA" id="ARBA00022485"/>
    </source>
</evidence>
<dbReference type="GO" id="GO:0051539">
    <property type="term" value="F:4 iron, 4 sulfur cluster binding"/>
    <property type="evidence" value="ECO:0007669"/>
    <property type="project" value="UniProtKB-KW"/>
</dbReference>
<dbReference type="PROSITE" id="PS51379">
    <property type="entry name" value="4FE4S_FER_2"/>
    <property type="match status" value="2"/>
</dbReference>
<keyword evidence="11" id="KW-1185">Reference proteome</keyword>
<dbReference type="PANTHER" id="PTHR43177:SF5">
    <property type="entry name" value="ANAEROBIC DIMETHYL SULFOXIDE REDUCTASE CHAIN B-RELATED"/>
    <property type="match status" value="1"/>
</dbReference>
<evidence type="ECO:0000256" key="7">
    <source>
        <dbReference type="ARBA" id="ARBA00023014"/>
    </source>
</evidence>